<dbReference type="KEGG" id="dai:Desaci_3056"/>
<accession>I4D839</accession>
<keyword evidence="3" id="KW-1185">Reference proteome</keyword>
<sequence length="66" mass="7737">MDSTPTEAETRDHSHLQEVGVSRLDKRTNVDFYHPRSQTSFLLHKSLEYLQMQKLISLLFYQANPS</sequence>
<organism evidence="2 3">
    <name type="scientific">Desulfosporosinus acidiphilus (strain DSM 22704 / JCM 16185 / SJ4)</name>
    <dbReference type="NCBI Taxonomy" id="646529"/>
    <lineage>
        <taxon>Bacteria</taxon>
        <taxon>Bacillati</taxon>
        <taxon>Bacillota</taxon>
        <taxon>Clostridia</taxon>
        <taxon>Eubacteriales</taxon>
        <taxon>Desulfitobacteriaceae</taxon>
        <taxon>Desulfosporosinus</taxon>
    </lineage>
</organism>
<evidence type="ECO:0000313" key="2">
    <source>
        <dbReference type="EMBL" id="AFM41963.1"/>
    </source>
</evidence>
<name>I4D839_DESAJ</name>
<evidence type="ECO:0000313" key="3">
    <source>
        <dbReference type="Proteomes" id="UP000002892"/>
    </source>
</evidence>
<dbReference type="AlphaFoldDB" id="I4D839"/>
<dbReference type="EMBL" id="CP003639">
    <property type="protein sequence ID" value="AFM41963.1"/>
    <property type="molecule type" value="Genomic_DNA"/>
</dbReference>
<dbReference type="Proteomes" id="UP000002892">
    <property type="component" value="Chromosome"/>
</dbReference>
<feature type="region of interest" description="Disordered" evidence="1">
    <location>
        <begin position="1"/>
        <end position="20"/>
    </location>
</feature>
<evidence type="ECO:0000256" key="1">
    <source>
        <dbReference type="SAM" id="MobiDB-lite"/>
    </source>
</evidence>
<proteinExistence type="predicted"/>
<protein>
    <submittedName>
        <fullName evidence="2">Uncharacterized protein</fullName>
    </submittedName>
</protein>
<reference evidence="2 3" key="1">
    <citation type="journal article" date="2012" name="J. Bacteriol.">
        <title>Complete genome sequences of Desulfosporosinus orientis DSM765T, Desulfosporosinus youngiae DSM17734T, Desulfosporosinus meridiei DSM13257T, and Desulfosporosinus acidiphilus DSM22704T.</title>
        <authorList>
            <person name="Pester M."/>
            <person name="Brambilla E."/>
            <person name="Alazard D."/>
            <person name="Rattei T."/>
            <person name="Weinmaier T."/>
            <person name="Han J."/>
            <person name="Lucas S."/>
            <person name="Lapidus A."/>
            <person name="Cheng J.F."/>
            <person name="Goodwin L."/>
            <person name="Pitluck S."/>
            <person name="Peters L."/>
            <person name="Ovchinnikova G."/>
            <person name="Teshima H."/>
            <person name="Detter J.C."/>
            <person name="Han C.S."/>
            <person name="Tapia R."/>
            <person name="Land M.L."/>
            <person name="Hauser L."/>
            <person name="Kyrpides N.C."/>
            <person name="Ivanova N.N."/>
            <person name="Pagani I."/>
            <person name="Huntmann M."/>
            <person name="Wei C.L."/>
            <person name="Davenport K.W."/>
            <person name="Daligault H."/>
            <person name="Chain P.S."/>
            <person name="Chen A."/>
            <person name="Mavromatis K."/>
            <person name="Markowitz V."/>
            <person name="Szeto E."/>
            <person name="Mikhailova N."/>
            <person name="Pati A."/>
            <person name="Wagner M."/>
            <person name="Woyke T."/>
            <person name="Ollivier B."/>
            <person name="Klenk H.P."/>
            <person name="Spring S."/>
            <person name="Loy A."/>
        </authorList>
    </citation>
    <scope>NUCLEOTIDE SEQUENCE [LARGE SCALE GENOMIC DNA]</scope>
    <source>
        <strain evidence="3">DSM 22704 / JCM 16185 / SJ4</strain>
    </source>
</reference>
<gene>
    <name evidence="2" type="ordered locus">Desaci_3056</name>
</gene>
<dbReference type="HOGENOM" id="CLU_2824033_0_0_9"/>